<evidence type="ECO:0000313" key="3">
    <source>
        <dbReference type="Proteomes" id="UP000000768"/>
    </source>
</evidence>
<feature type="region of interest" description="Disordered" evidence="1">
    <location>
        <begin position="1"/>
        <end position="43"/>
    </location>
</feature>
<evidence type="ECO:0000313" key="2">
    <source>
        <dbReference type="EMBL" id="OQU90273.1"/>
    </source>
</evidence>
<evidence type="ECO:0000256" key="1">
    <source>
        <dbReference type="SAM" id="MobiDB-lite"/>
    </source>
</evidence>
<gene>
    <name evidence="2" type="ORF">SORBI_3002G377501</name>
</gene>
<dbReference type="InParanoid" id="A0A1W0W7F2"/>
<dbReference type="EMBL" id="CM000761">
    <property type="protein sequence ID" value="OQU90273.1"/>
    <property type="molecule type" value="Genomic_DNA"/>
</dbReference>
<sequence length="89" mass="9965">MVRPPGLDENNDGDEAHSLPRDRRRRWPVSGPPGRLADRLSRGRTFRSHRQMFGLVSLMTANRGTVVGDHPGDLIYISSIVPIYSVLTN</sequence>
<protein>
    <submittedName>
        <fullName evidence="2">Uncharacterized protein</fullName>
    </submittedName>
</protein>
<dbReference type="Gramene" id="OQU90273">
    <property type="protein sequence ID" value="OQU90273"/>
    <property type="gene ID" value="SORBI_3002G377501"/>
</dbReference>
<name>A0A1W0W7F2_SORBI</name>
<dbReference type="Proteomes" id="UP000000768">
    <property type="component" value="Chromosome 2"/>
</dbReference>
<proteinExistence type="predicted"/>
<reference evidence="2 3" key="1">
    <citation type="journal article" date="2009" name="Nature">
        <title>The Sorghum bicolor genome and the diversification of grasses.</title>
        <authorList>
            <person name="Paterson A.H."/>
            <person name="Bowers J.E."/>
            <person name="Bruggmann R."/>
            <person name="Dubchak I."/>
            <person name="Grimwood J."/>
            <person name="Gundlach H."/>
            <person name="Haberer G."/>
            <person name="Hellsten U."/>
            <person name="Mitros T."/>
            <person name="Poliakov A."/>
            <person name="Schmutz J."/>
            <person name="Spannagl M."/>
            <person name="Tang H."/>
            <person name="Wang X."/>
            <person name="Wicker T."/>
            <person name="Bharti A.K."/>
            <person name="Chapman J."/>
            <person name="Feltus F.A."/>
            <person name="Gowik U."/>
            <person name="Grigoriev I.V."/>
            <person name="Lyons E."/>
            <person name="Maher C.A."/>
            <person name="Martis M."/>
            <person name="Narechania A."/>
            <person name="Otillar R.P."/>
            <person name="Penning B.W."/>
            <person name="Salamov A.A."/>
            <person name="Wang Y."/>
            <person name="Zhang L."/>
            <person name="Carpita N.C."/>
            <person name="Freeling M."/>
            <person name="Gingle A.R."/>
            <person name="Hash C.T."/>
            <person name="Keller B."/>
            <person name="Klein P."/>
            <person name="Kresovich S."/>
            <person name="McCann M.C."/>
            <person name="Ming R."/>
            <person name="Peterson D.G."/>
            <person name="Mehboob-ur-Rahman"/>
            <person name="Ware D."/>
            <person name="Westhoff P."/>
            <person name="Mayer K.F."/>
            <person name="Messing J."/>
            <person name="Rokhsar D.S."/>
        </authorList>
    </citation>
    <scope>NUCLEOTIDE SEQUENCE [LARGE SCALE GENOMIC DNA]</scope>
    <source>
        <strain evidence="3">cv. BTx623</strain>
    </source>
</reference>
<organism evidence="2 3">
    <name type="scientific">Sorghum bicolor</name>
    <name type="common">Sorghum</name>
    <name type="synonym">Sorghum vulgare</name>
    <dbReference type="NCBI Taxonomy" id="4558"/>
    <lineage>
        <taxon>Eukaryota</taxon>
        <taxon>Viridiplantae</taxon>
        <taxon>Streptophyta</taxon>
        <taxon>Embryophyta</taxon>
        <taxon>Tracheophyta</taxon>
        <taxon>Spermatophyta</taxon>
        <taxon>Magnoliopsida</taxon>
        <taxon>Liliopsida</taxon>
        <taxon>Poales</taxon>
        <taxon>Poaceae</taxon>
        <taxon>PACMAD clade</taxon>
        <taxon>Panicoideae</taxon>
        <taxon>Andropogonodae</taxon>
        <taxon>Andropogoneae</taxon>
        <taxon>Sorghinae</taxon>
        <taxon>Sorghum</taxon>
    </lineage>
</organism>
<dbReference type="AlphaFoldDB" id="A0A1W0W7F2"/>
<keyword evidence="3" id="KW-1185">Reference proteome</keyword>
<reference evidence="3" key="2">
    <citation type="journal article" date="2018" name="Plant J.">
        <title>The Sorghum bicolor reference genome: improved assembly, gene annotations, a transcriptome atlas, and signatures of genome organization.</title>
        <authorList>
            <person name="McCormick R.F."/>
            <person name="Truong S.K."/>
            <person name="Sreedasyam A."/>
            <person name="Jenkins J."/>
            <person name="Shu S."/>
            <person name="Sims D."/>
            <person name="Kennedy M."/>
            <person name="Amirebrahimi M."/>
            <person name="Weers B.D."/>
            <person name="McKinley B."/>
            <person name="Mattison A."/>
            <person name="Morishige D.T."/>
            <person name="Grimwood J."/>
            <person name="Schmutz J."/>
            <person name="Mullet J.E."/>
        </authorList>
    </citation>
    <scope>NUCLEOTIDE SEQUENCE [LARGE SCALE GENOMIC DNA]</scope>
    <source>
        <strain evidence="3">cv. BTx623</strain>
    </source>
</reference>
<accession>A0A1W0W7F2</accession>